<gene>
    <name evidence="1" type="ORF">OKIOD_LOCUS7130</name>
</gene>
<proteinExistence type="predicted"/>
<dbReference type="Proteomes" id="UP001158576">
    <property type="component" value="Chromosome XSR"/>
</dbReference>
<evidence type="ECO:0000313" key="1">
    <source>
        <dbReference type="EMBL" id="CAG5098332.1"/>
    </source>
</evidence>
<dbReference type="EMBL" id="OU015569">
    <property type="protein sequence ID" value="CAG5098332.1"/>
    <property type="molecule type" value="Genomic_DNA"/>
</dbReference>
<name>A0ABN7SHB2_OIKDI</name>
<accession>A0ABN7SHB2</accession>
<protein>
    <submittedName>
        <fullName evidence="1">Oidioi.mRNA.OKI2018_I69.XSR.g15572.t1.cds</fullName>
    </submittedName>
</protein>
<reference evidence="1 2" key="1">
    <citation type="submission" date="2021-04" db="EMBL/GenBank/DDBJ databases">
        <authorList>
            <person name="Bliznina A."/>
        </authorList>
    </citation>
    <scope>NUCLEOTIDE SEQUENCE [LARGE SCALE GENOMIC DNA]</scope>
</reference>
<keyword evidence="2" id="KW-1185">Reference proteome</keyword>
<evidence type="ECO:0000313" key="2">
    <source>
        <dbReference type="Proteomes" id="UP001158576"/>
    </source>
</evidence>
<organism evidence="1 2">
    <name type="scientific">Oikopleura dioica</name>
    <name type="common">Tunicate</name>
    <dbReference type="NCBI Taxonomy" id="34765"/>
    <lineage>
        <taxon>Eukaryota</taxon>
        <taxon>Metazoa</taxon>
        <taxon>Chordata</taxon>
        <taxon>Tunicata</taxon>
        <taxon>Appendicularia</taxon>
        <taxon>Copelata</taxon>
        <taxon>Oikopleuridae</taxon>
        <taxon>Oikopleura</taxon>
    </lineage>
</organism>
<sequence>MRLAVAAFGLGVLNAEFGGLQEYMLEYEEATDYEYFNYEIEEAEESEDLCKFRSLAERGSVFFTARSYNARDRENGQKIFDEILEDISRINEGRNLDCDLKLFPCSYVQFPKNEEACQLVRRLESLTEYISNRCPSVTFGDLTALKASSEPMERPCLSSSEFLDDGELRQMNSAFRIEFAAPIRDVLTEATAKYRQMLDNFRTHRKQNDIRKERYHGFIEEKSELARIGSIGKGMLGDVGISTESWIPKDEEDFDVKFYLQSLEERNAELEAKAKKFARSQFETSNGGSWQKSDTAVKRVAAVSSSGFTPAQESSRNVASSRFRGSFSNFPMKHGKSVSILVLATKAPAPEPTKPVWDVIEDVCESSCAKFKTKCVCKKGKTCGWQKEKDFPECAFTTADPNVSTTVQTTTTPQREVCPPLPYENQDGLWDCKKDANIDRQTCKITCPSKKYRASCQCRKGSCKWNWSGKLDGGGSIIFPSECESLISGTTTTGPNTIPTTTSTTQTVTAPASCAALEEQDHWSCSMESNLNKQKCSFDCESRGKFRKYTAECKCKNGKCSWKGKTSLQKCENLSSTNDTSNVGITTTTPNLAITTVTSSETCAALPEEIQHFKCSKMDGNNFVHNSLCKGRCSGRMKRITCSCQNQICEWSDIDPICLL</sequence>